<dbReference type="KEGG" id="tva:4768489"/>
<dbReference type="EMBL" id="DS113336">
    <property type="protein sequence ID" value="EAY10554.1"/>
    <property type="molecule type" value="Genomic_DNA"/>
</dbReference>
<evidence type="ECO:0000313" key="2">
    <source>
        <dbReference type="Proteomes" id="UP000001542"/>
    </source>
</evidence>
<dbReference type="VEuPathDB" id="TrichDB:TVAGG3_0180950"/>
<dbReference type="Proteomes" id="UP000001542">
    <property type="component" value="Unassembled WGS sequence"/>
</dbReference>
<dbReference type="VEuPathDB" id="TrichDB:TVAG_184560"/>
<proteinExistence type="predicted"/>
<accession>A2E9Z2</accession>
<dbReference type="AlphaFoldDB" id="A2E9Z2"/>
<dbReference type="InParanoid" id="A2E9Z2"/>
<dbReference type="InterPro" id="IPR036322">
    <property type="entry name" value="WD40_repeat_dom_sf"/>
</dbReference>
<dbReference type="RefSeq" id="XP_001322777.1">
    <property type="nucleotide sequence ID" value="XM_001322742.1"/>
</dbReference>
<reference evidence="1" key="2">
    <citation type="journal article" date="2007" name="Science">
        <title>Draft genome sequence of the sexually transmitted pathogen Trichomonas vaginalis.</title>
        <authorList>
            <person name="Carlton J.M."/>
            <person name="Hirt R.P."/>
            <person name="Silva J.C."/>
            <person name="Delcher A.L."/>
            <person name="Schatz M."/>
            <person name="Zhao Q."/>
            <person name="Wortman J.R."/>
            <person name="Bidwell S.L."/>
            <person name="Alsmark U.C.M."/>
            <person name="Besteiro S."/>
            <person name="Sicheritz-Ponten T."/>
            <person name="Noel C.J."/>
            <person name="Dacks J.B."/>
            <person name="Foster P.G."/>
            <person name="Simillion C."/>
            <person name="Van de Peer Y."/>
            <person name="Miranda-Saavedra D."/>
            <person name="Barton G.J."/>
            <person name="Westrop G.D."/>
            <person name="Mueller S."/>
            <person name="Dessi D."/>
            <person name="Fiori P.L."/>
            <person name="Ren Q."/>
            <person name="Paulsen I."/>
            <person name="Zhang H."/>
            <person name="Bastida-Corcuera F.D."/>
            <person name="Simoes-Barbosa A."/>
            <person name="Brown M.T."/>
            <person name="Hayes R.D."/>
            <person name="Mukherjee M."/>
            <person name="Okumura C.Y."/>
            <person name="Schneider R."/>
            <person name="Smith A.J."/>
            <person name="Vanacova S."/>
            <person name="Villalvazo M."/>
            <person name="Haas B.J."/>
            <person name="Pertea M."/>
            <person name="Feldblyum T.V."/>
            <person name="Utterback T.R."/>
            <person name="Shu C.L."/>
            <person name="Osoegawa K."/>
            <person name="de Jong P.J."/>
            <person name="Hrdy I."/>
            <person name="Horvathova L."/>
            <person name="Zubacova Z."/>
            <person name="Dolezal P."/>
            <person name="Malik S.B."/>
            <person name="Logsdon J.M. Jr."/>
            <person name="Henze K."/>
            <person name="Gupta A."/>
            <person name="Wang C.C."/>
            <person name="Dunne R.L."/>
            <person name="Upcroft J.A."/>
            <person name="Upcroft P."/>
            <person name="White O."/>
            <person name="Salzberg S.L."/>
            <person name="Tang P."/>
            <person name="Chiu C.-H."/>
            <person name="Lee Y.-S."/>
            <person name="Embley T.M."/>
            <person name="Coombs G.H."/>
            <person name="Mottram J.C."/>
            <person name="Tachezy J."/>
            <person name="Fraser-Liggett C.M."/>
            <person name="Johnson P.J."/>
        </authorList>
    </citation>
    <scope>NUCLEOTIDE SEQUENCE [LARGE SCALE GENOMIC DNA]</scope>
    <source>
        <strain evidence="1">G3</strain>
    </source>
</reference>
<gene>
    <name evidence="1" type="ORF">TVAG_184560</name>
</gene>
<name>A2E9Z2_TRIV3</name>
<reference evidence="1" key="1">
    <citation type="submission" date="2006-10" db="EMBL/GenBank/DDBJ databases">
        <authorList>
            <person name="Amadeo P."/>
            <person name="Zhao Q."/>
            <person name="Wortman J."/>
            <person name="Fraser-Liggett C."/>
            <person name="Carlton J."/>
        </authorList>
    </citation>
    <scope>NUCLEOTIDE SEQUENCE</scope>
    <source>
        <strain evidence="1">G3</strain>
    </source>
</reference>
<dbReference type="OrthoDB" id="10660578at2759"/>
<organism evidence="1 2">
    <name type="scientific">Trichomonas vaginalis (strain ATCC PRA-98 / G3)</name>
    <dbReference type="NCBI Taxonomy" id="412133"/>
    <lineage>
        <taxon>Eukaryota</taxon>
        <taxon>Metamonada</taxon>
        <taxon>Parabasalia</taxon>
        <taxon>Trichomonadida</taxon>
        <taxon>Trichomonadidae</taxon>
        <taxon>Trichomonas</taxon>
    </lineage>
</organism>
<protein>
    <submittedName>
        <fullName evidence="1">Uncharacterized protein</fullName>
    </submittedName>
</protein>
<sequence length="890" mass="100738">MTIPPIQNLIIPKSYTPKAVIEANLDSTSVLCTRDNVDYEIRIFAVEEIALKCKKWNEDLSKIGGELSNRIIFPEFQVLPNSKYCSIRKFHSRTLEALIFFDDTLFPEEKHAICLQIVSIFALLPHGIKFPFLPSRFLVHEDLYVCLTDLYEPNPVDEEAFEMGYYKQNTTMLNLLHSIIMKTWRVDASTAEKYRENYYNAIFPDPEHPIDSKFCPEWGEHFLKVHRKNKPIKKLPPLLVFDIHRGKIISSNPAEVCSALSNISDDISKITAPTRDTLRTDRATQELENIKEEMLRKRVCPIIKELSDSDNDLVRALSFYIIVKIKKYFKNRTKPSSYQVKRSNSEYSIQTQDQSDAKLNLGMLRNLYQILMKDDPASNFIGHCTLPAIMAMKPSMMTDILITAIKRTDIDDQDEIIVQLSNISRIIKSRATKIQIIDTLKVTDALFNSLQGINPEDFNPDVVISRMSAQLFTQSQLRFLIHVSKVASIPLLLRFSLKDAMDAPTLMTLVRTLIERVSKRVHSANLAAVCPVYKGWSKPPLITPKPLDKDQFSPPQELISNWCLSSQKPQFRPVDCENWKSSPIIIQTTNKATSIAFTTDCRFMVSAGNSVELYRLESIKNHGIDFGRLPVKLDLPEPATSVATVPNYIFIGTSKGVYKTQIFEKIEKPKIQKILDLETSVTCIERISDSLFIIICYKNGDVYGCMEEECKFMFSIPNNFGVPISVCSVNQKNEYIIGTDAGYLISRSITLSCPIRIVRISNMPARVAKHNTDSIVVTAGPYAAIVDRKLSKIIISFTQPPSHVRNVCVVDRTLVTSHSDGGMRSWLDGKIYSLVDGTMQRAKNEYVWLAQPSFAEPIHKSDVVALINIPALTAAASLDSDGVIIIWSVI</sequence>
<keyword evidence="2" id="KW-1185">Reference proteome</keyword>
<dbReference type="SUPFAM" id="SSF50978">
    <property type="entry name" value="WD40 repeat-like"/>
    <property type="match status" value="1"/>
</dbReference>
<evidence type="ECO:0000313" key="1">
    <source>
        <dbReference type="EMBL" id="EAY10554.1"/>
    </source>
</evidence>